<proteinExistence type="predicted"/>
<evidence type="ECO:0000256" key="1">
    <source>
        <dbReference type="SAM" id="MobiDB-lite"/>
    </source>
</evidence>
<feature type="compositionally biased region" description="Low complexity" evidence="1">
    <location>
        <begin position="188"/>
        <end position="205"/>
    </location>
</feature>
<dbReference type="Proteomes" id="UP001153678">
    <property type="component" value="Unassembled WGS sequence"/>
</dbReference>
<reference evidence="2" key="1">
    <citation type="submission" date="2022-08" db="EMBL/GenBank/DDBJ databases">
        <authorList>
            <person name="Kallberg Y."/>
            <person name="Tangrot J."/>
            <person name="Rosling A."/>
        </authorList>
    </citation>
    <scope>NUCLEOTIDE SEQUENCE</scope>
    <source>
        <strain evidence="2">Wild A</strain>
    </source>
</reference>
<dbReference type="EMBL" id="CAMKVN010009654">
    <property type="protein sequence ID" value="CAI2193483.1"/>
    <property type="molecule type" value="Genomic_DNA"/>
</dbReference>
<sequence>MPNIVKPKESFDPFDVDTSNKINKMNITNLQTCENTRPQNLQQIFSKTFQRTQKPVNAEDSFIEKDSKSSIPSLRKYSSATNLHQTYAPQKHKRSISTVVRKNKKTVNLHEGNPLIEPDNKSISSSCSKKKYLFPSLRKSLSATNLKQSYENNSAAQKLKRSITSVVRKTKKPVNVNEVDPYIETDNKSISSTSSKKKSLFPSLRKSSSAINLHRSYENDSAPQKLKRSLSSVVRKTKKPVNVREVDPYIVTDNKSIPSLRKSTSAVNLHQSYENKNASQKLKRSLSTVVRKTKKTVNLHGGGFPFTETDNKSIPSLRKSTSA</sequence>
<evidence type="ECO:0000313" key="3">
    <source>
        <dbReference type="Proteomes" id="UP001153678"/>
    </source>
</evidence>
<protein>
    <submittedName>
        <fullName evidence="2">8855_t:CDS:1</fullName>
    </submittedName>
</protein>
<name>A0A9W4WXB4_9GLOM</name>
<dbReference type="AlphaFoldDB" id="A0A9W4WXB4"/>
<gene>
    <name evidence="2" type="ORF">FWILDA_LOCUS16098</name>
</gene>
<feature type="region of interest" description="Disordered" evidence="1">
    <location>
        <begin position="300"/>
        <end position="323"/>
    </location>
</feature>
<feature type="compositionally biased region" description="Polar residues" evidence="1">
    <location>
        <begin position="312"/>
        <end position="323"/>
    </location>
</feature>
<organism evidence="2 3">
    <name type="scientific">Funneliformis geosporum</name>
    <dbReference type="NCBI Taxonomy" id="1117311"/>
    <lineage>
        <taxon>Eukaryota</taxon>
        <taxon>Fungi</taxon>
        <taxon>Fungi incertae sedis</taxon>
        <taxon>Mucoromycota</taxon>
        <taxon>Glomeromycotina</taxon>
        <taxon>Glomeromycetes</taxon>
        <taxon>Glomerales</taxon>
        <taxon>Glomeraceae</taxon>
        <taxon>Funneliformis</taxon>
    </lineage>
</organism>
<accession>A0A9W4WXB4</accession>
<feature type="region of interest" description="Disordered" evidence="1">
    <location>
        <begin position="186"/>
        <end position="205"/>
    </location>
</feature>
<keyword evidence="3" id="KW-1185">Reference proteome</keyword>
<comment type="caution">
    <text evidence="2">The sequence shown here is derived from an EMBL/GenBank/DDBJ whole genome shotgun (WGS) entry which is preliminary data.</text>
</comment>
<dbReference type="OrthoDB" id="10512416at2759"/>
<feature type="non-terminal residue" evidence="2">
    <location>
        <position position="323"/>
    </location>
</feature>
<evidence type="ECO:0000313" key="2">
    <source>
        <dbReference type="EMBL" id="CAI2193483.1"/>
    </source>
</evidence>